<comment type="similarity">
    <text evidence="2">Belongs to the UPF0496 family.</text>
</comment>
<dbReference type="GO" id="GO:0016020">
    <property type="term" value="C:membrane"/>
    <property type="evidence" value="ECO:0007669"/>
    <property type="project" value="UniProtKB-SubCell"/>
</dbReference>
<dbReference type="Pfam" id="PF05055">
    <property type="entry name" value="DUF677"/>
    <property type="match status" value="1"/>
</dbReference>
<evidence type="ECO:0000313" key="7">
    <source>
        <dbReference type="Proteomes" id="UP000077755"/>
    </source>
</evidence>
<keyword evidence="5" id="KW-0472">Membrane</keyword>
<reference evidence="6" key="2">
    <citation type="submission" date="2022-03" db="EMBL/GenBank/DDBJ databases">
        <title>Draft title - Genomic analysis of global carrot germplasm unveils the trajectory of domestication and the origin of high carotenoid orange carrot.</title>
        <authorList>
            <person name="Iorizzo M."/>
            <person name="Ellison S."/>
            <person name="Senalik D."/>
            <person name="Macko-Podgorni A."/>
            <person name="Grzebelus D."/>
            <person name="Bostan H."/>
            <person name="Rolling W."/>
            <person name="Curaba J."/>
            <person name="Simon P."/>
        </authorList>
    </citation>
    <scope>NUCLEOTIDE SEQUENCE</scope>
    <source>
        <tissue evidence="6">Leaf</tissue>
    </source>
</reference>
<dbReference type="InterPro" id="IPR007749">
    <property type="entry name" value="DUF677"/>
</dbReference>
<keyword evidence="4" id="KW-1133">Transmembrane helix</keyword>
<dbReference type="PANTHER" id="PTHR31113:SF32">
    <property type="entry name" value="UPF0496 PLANT-LIKE PROTEIN"/>
    <property type="match status" value="1"/>
</dbReference>
<evidence type="ECO:0000256" key="4">
    <source>
        <dbReference type="ARBA" id="ARBA00022989"/>
    </source>
</evidence>
<dbReference type="KEGG" id="dcr:108193847"/>
<evidence type="ECO:0000256" key="2">
    <source>
        <dbReference type="ARBA" id="ARBA00009074"/>
    </source>
</evidence>
<dbReference type="OrthoDB" id="679959at2759"/>
<accession>A0A164UPS2</accession>
<dbReference type="OMA" id="GAYVTMK"/>
<name>A0A164UPS2_DAUCS</name>
<dbReference type="PANTHER" id="PTHR31113">
    <property type="entry name" value="UPF0496 PROTEIN 3-RELATED"/>
    <property type="match status" value="1"/>
</dbReference>
<protein>
    <submittedName>
        <fullName evidence="6">Uncharacterized protein</fullName>
    </submittedName>
</protein>
<dbReference type="EMBL" id="CP093349">
    <property type="protein sequence ID" value="WOH10691.1"/>
    <property type="molecule type" value="Genomic_DNA"/>
</dbReference>
<dbReference type="Proteomes" id="UP000077755">
    <property type="component" value="Chromosome 7"/>
</dbReference>
<evidence type="ECO:0000256" key="1">
    <source>
        <dbReference type="ARBA" id="ARBA00004370"/>
    </source>
</evidence>
<sequence>MGCYLSTQSSVNAPSLSESTHSSLPDLSSYEAACRVDPELRSFDSSVHRRTTGLLTSLAAGVEVRSVSLDSLKDVTESLLEMDQDVVKVILECKKDIWKNEELFNLVDEYFKNSVETLNFCNAVSGCLKRARDSQFNLNVALRKFEEEKRNGGRNFEGTLREFEKLKGNGENFGGEFVVLFQSIYKKQMVMLSKLQTEKLRLDRKLKSMKKWRKLSNVLFVVTFTTILICSVVAAAVAAPPVLTALAAAAAVPFGSMGKWVNSVWKKYESEVKEKQEFIGAMEFGTFIVIKDLDNIRVLVDKLETKMESLLYNADFALKDSEAVELAIDEIKKEVGGFTQTIEDLSHYADKCSRDVGRARTMILHKMIKYPSA</sequence>
<dbReference type="AlphaFoldDB" id="A0A164UPS2"/>
<dbReference type="Gramene" id="KZM89191">
    <property type="protein sequence ID" value="KZM89191"/>
    <property type="gene ID" value="DCAR_026266"/>
</dbReference>
<evidence type="ECO:0000313" key="6">
    <source>
        <dbReference type="EMBL" id="WOH10691.1"/>
    </source>
</evidence>
<keyword evidence="7" id="KW-1185">Reference proteome</keyword>
<organism evidence="6 7">
    <name type="scientific">Daucus carota subsp. sativus</name>
    <name type="common">Carrot</name>
    <dbReference type="NCBI Taxonomy" id="79200"/>
    <lineage>
        <taxon>Eukaryota</taxon>
        <taxon>Viridiplantae</taxon>
        <taxon>Streptophyta</taxon>
        <taxon>Embryophyta</taxon>
        <taxon>Tracheophyta</taxon>
        <taxon>Spermatophyta</taxon>
        <taxon>Magnoliopsida</taxon>
        <taxon>eudicotyledons</taxon>
        <taxon>Gunneridae</taxon>
        <taxon>Pentapetalae</taxon>
        <taxon>asterids</taxon>
        <taxon>campanulids</taxon>
        <taxon>Apiales</taxon>
        <taxon>Apiaceae</taxon>
        <taxon>Apioideae</taxon>
        <taxon>Scandiceae</taxon>
        <taxon>Daucinae</taxon>
        <taxon>Daucus</taxon>
        <taxon>Daucus sect. Daucus</taxon>
    </lineage>
</organism>
<proteinExistence type="inferred from homology"/>
<reference evidence="6" key="1">
    <citation type="journal article" date="2016" name="Nat. Genet.">
        <title>A high-quality carrot genome assembly provides new insights into carotenoid accumulation and asterid genome evolution.</title>
        <authorList>
            <person name="Iorizzo M."/>
            <person name="Ellison S."/>
            <person name="Senalik D."/>
            <person name="Zeng P."/>
            <person name="Satapoomin P."/>
            <person name="Huang J."/>
            <person name="Bowman M."/>
            <person name="Iovene M."/>
            <person name="Sanseverino W."/>
            <person name="Cavagnaro P."/>
            <person name="Yildiz M."/>
            <person name="Macko-Podgorni A."/>
            <person name="Moranska E."/>
            <person name="Grzebelus E."/>
            <person name="Grzebelus D."/>
            <person name="Ashrafi H."/>
            <person name="Zheng Z."/>
            <person name="Cheng S."/>
            <person name="Spooner D."/>
            <person name="Van Deynze A."/>
            <person name="Simon P."/>
        </authorList>
    </citation>
    <scope>NUCLEOTIDE SEQUENCE</scope>
    <source>
        <tissue evidence="6">Leaf</tissue>
    </source>
</reference>
<keyword evidence="3" id="KW-0812">Transmembrane</keyword>
<comment type="subcellular location">
    <subcellularLocation>
        <location evidence="1">Membrane</location>
    </subcellularLocation>
</comment>
<evidence type="ECO:0000256" key="3">
    <source>
        <dbReference type="ARBA" id="ARBA00022692"/>
    </source>
</evidence>
<gene>
    <name evidence="6" type="ORF">DCAR_0730161</name>
</gene>
<evidence type="ECO:0000256" key="5">
    <source>
        <dbReference type="ARBA" id="ARBA00023136"/>
    </source>
</evidence>